<evidence type="ECO:0000313" key="2">
    <source>
        <dbReference type="EMBL" id="CAJ1381170.1"/>
    </source>
</evidence>
<gene>
    <name evidence="2" type="ORF">EVOR1521_LOCUS8945</name>
</gene>
<evidence type="ECO:0000313" key="3">
    <source>
        <dbReference type="Proteomes" id="UP001178507"/>
    </source>
</evidence>
<accession>A0AA36I565</accession>
<dbReference type="Proteomes" id="UP001178507">
    <property type="component" value="Unassembled WGS sequence"/>
</dbReference>
<sequence>MPVFGSSGIQGARMHRSNVACLPFYSRWTPPAVPPLELERKVDVRRVNDIVTAALDVSTTRYVSSARPSMLTQEPELSTGWSTQRSDRSGQTYQGSPFSLTPRKNRGISLSQSLAKPIGL</sequence>
<reference evidence="2" key="1">
    <citation type="submission" date="2023-08" db="EMBL/GenBank/DDBJ databases">
        <authorList>
            <person name="Chen Y."/>
            <person name="Shah S."/>
            <person name="Dougan E. K."/>
            <person name="Thang M."/>
            <person name="Chan C."/>
        </authorList>
    </citation>
    <scope>NUCLEOTIDE SEQUENCE</scope>
</reference>
<feature type="compositionally biased region" description="Polar residues" evidence="1">
    <location>
        <begin position="65"/>
        <end position="99"/>
    </location>
</feature>
<feature type="region of interest" description="Disordered" evidence="1">
    <location>
        <begin position="65"/>
        <end position="120"/>
    </location>
</feature>
<organism evidence="2 3">
    <name type="scientific">Effrenium voratum</name>
    <dbReference type="NCBI Taxonomy" id="2562239"/>
    <lineage>
        <taxon>Eukaryota</taxon>
        <taxon>Sar</taxon>
        <taxon>Alveolata</taxon>
        <taxon>Dinophyceae</taxon>
        <taxon>Suessiales</taxon>
        <taxon>Symbiodiniaceae</taxon>
        <taxon>Effrenium</taxon>
    </lineage>
</organism>
<proteinExistence type="predicted"/>
<dbReference type="EMBL" id="CAUJNA010000785">
    <property type="protein sequence ID" value="CAJ1381170.1"/>
    <property type="molecule type" value="Genomic_DNA"/>
</dbReference>
<comment type="caution">
    <text evidence="2">The sequence shown here is derived from an EMBL/GenBank/DDBJ whole genome shotgun (WGS) entry which is preliminary data.</text>
</comment>
<name>A0AA36I565_9DINO</name>
<evidence type="ECO:0000256" key="1">
    <source>
        <dbReference type="SAM" id="MobiDB-lite"/>
    </source>
</evidence>
<keyword evidence="3" id="KW-1185">Reference proteome</keyword>
<dbReference type="AlphaFoldDB" id="A0AA36I565"/>
<protein>
    <submittedName>
        <fullName evidence="2">Uncharacterized protein</fullName>
    </submittedName>
</protein>